<evidence type="ECO:0000313" key="4">
    <source>
        <dbReference type="Proteomes" id="UP000001640"/>
    </source>
</evidence>
<feature type="compositionally biased region" description="Polar residues" evidence="2">
    <location>
        <begin position="365"/>
        <end position="377"/>
    </location>
</feature>
<proteinExistence type="predicted"/>
<feature type="compositionally biased region" description="Basic and acidic residues" evidence="2">
    <location>
        <begin position="1"/>
        <end position="10"/>
    </location>
</feature>
<evidence type="ECO:0000256" key="1">
    <source>
        <dbReference type="SAM" id="Coils"/>
    </source>
</evidence>
<evidence type="ECO:0008006" key="5">
    <source>
        <dbReference type="Google" id="ProtNLM"/>
    </source>
</evidence>
<feature type="compositionally biased region" description="Polar residues" evidence="2">
    <location>
        <begin position="793"/>
        <end position="819"/>
    </location>
</feature>
<feature type="region of interest" description="Disordered" evidence="2">
    <location>
        <begin position="345"/>
        <end position="547"/>
    </location>
</feature>
<feature type="compositionally biased region" description="Basic and acidic residues" evidence="2">
    <location>
        <begin position="447"/>
        <end position="458"/>
    </location>
</feature>
<dbReference type="FunCoup" id="G0V789">
    <property type="interactions" value="99"/>
</dbReference>
<dbReference type="OMA" id="FNDSYLD"/>
<feature type="compositionally biased region" description="Polar residues" evidence="2">
    <location>
        <begin position="400"/>
        <end position="411"/>
    </location>
</feature>
<dbReference type="OrthoDB" id="4085524at2759"/>
<reference evidence="3 4" key="1">
    <citation type="journal article" date="2011" name="Proc. Natl. Acad. Sci. U.S.A.">
        <title>Evolutionary erosion of yeast sex chromosomes by mating-type switching accidents.</title>
        <authorList>
            <person name="Gordon J.L."/>
            <person name="Armisen D."/>
            <person name="Proux-Wera E."/>
            <person name="Oheigeartaigh S.S."/>
            <person name="Byrne K.P."/>
            <person name="Wolfe K.H."/>
        </authorList>
    </citation>
    <scope>NUCLEOTIDE SEQUENCE [LARGE SCALE GENOMIC DNA]</scope>
    <source>
        <strain evidence="4">ATCC 76901 / BCRC 22586 / CBS 4309 / NBRC 1992 / NRRL Y-12630</strain>
    </source>
</reference>
<dbReference type="KEGG" id="ncs:NCAS_0A07790"/>
<evidence type="ECO:0000313" key="3">
    <source>
        <dbReference type="EMBL" id="CCC67337.1"/>
    </source>
</evidence>
<feature type="compositionally biased region" description="Low complexity" evidence="2">
    <location>
        <begin position="47"/>
        <end position="75"/>
    </location>
</feature>
<feature type="compositionally biased region" description="Basic and acidic residues" evidence="2">
    <location>
        <begin position="77"/>
        <end position="89"/>
    </location>
</feature>
<feature type="compositionally biased region" description="Polar residues" evidence="2">
    <location>
        <begin position="107"/>
        <end position="130"/>
    </location>
</feature>
<dbReference type="RefSeq" id="XP_003673718.1">
    <property type="nucleotide sequence ID" value="XM_003673670.1"/>
</dbReference>
<organism evidence="3 4">
    <name type="scientific">Naumovozyma castellii</name>
    <name type="common">Yeast</name>
    <name type="synonym">Saccharomyces castellii</name>
    <dbReference type="NCBI Taxonomy" id="27288"/>
    <lineage>
        <taxon>Eukaryota</taxon>
        <taxon>Fungi</taxon>
        <taxon>Dikarya</taxon>
        <taxon>Ascomycota</taxon>
        <taxon>Saccharomycotina</taxon>
        <taxon>Saccharomycetes</taxon>
        <taxon>Saccharomycetales</taxon>
        <taxon>Saccharomycetaceae</taxon>
        <taxon>Naumovozyma</taxon>
    </lineage>
</organism>
<dbReference type="STRING" id="1064592.G0V789"/>
<dbReference type="GeneID" id="96900816"/>
<feature type="region of interest" description="Disordered" evidence="2">
    <location>
        <begin position="1"/>
        <end position="135"/>
    </location>
</feature>
<feature type="compositionally biased region" description="Polar residues" evidence="2">
    <location>
        <begin position="91"/>
        <end position="100"/>
    </location>
</feature>
<keyword evidence="4" id="KW-1185">Reference proteome</keyword>
<feature type="coiled-coil region" evidence="1">
    <location>
        <begin position="281"/>
        <end position="318"/>
    </location>
</feature>
<feature type="region of interest" description="Disordered" evidence="2">
    <location>
        <begin position="646"/>
        <end position="668"/>
    </location>
</feature>
<reference key="2">
    <citation type="submission" date="2011-08" db="EMBL/GenBank/DDBJ databases">
        <title>Genome sequence of Naumovozyma castellii.</title>
        <authorList>
            <person name="Gordon J.L."/>
            <person name="Armisen D."/>
            <person name="Proux-Wera E."/>
            <person name="OhEigeartaigh S.S."/>
            <person name="Byrne K.P."/>
            <person name="Wolfe K.H."/>
        </authorList>
    </citation>
    <scope>NUCLEOTIDE SEQUENCE</scope>
    <source>
        <strain>Type strain:CBS 4309</strain>
    </source>
</reference>
<feature type="region of interest" description="Disordered" evidence="2">
    <location>
        <begin position="772"/>
        <end position="869"/>
    </location>
</feature>
<sequence length="869" mass="97324">MIRRSSRQEPPEPNSSAMAAASALGHALMGNGRTVDKNKLPRYNTPSRSSSISNMRRSSMLKINSGSNQSSRSNSLQREREGQHHEKSQAKTKSVLSKRNSMILRRTSLNKPPSVNSEKRSSSLPSSTTGLIRGKGSLQEAKRTFVEFGGKQSAGTMHNHSVEQKPRTKRKYIPSRNGLIAVDVPVLDDNDADERIISKPNRQLRRSVSTSSSLRISSLKKKVSQENLHSSINNNRHSSLNNGMSGLGLKLNGTGQAMTNPLIESFVPEETEQELSKDSVLKKDTNLSEEFEKEIEKLDELLTENLELEDKIAEDEERIATKKMLNNQVRPFEINDNDEDEVTYEKKNIIKERRIPTPKSKELPTKSSQVKSRQKVQNAGYKEPISEKQLNNKKIEIISHTLQTKSPQNDLNVAKDRSDSVSQPQREVVSKSPPPRNKNHSMAQYLRESRSYLKKEKPNVTVSSPDHSKNDNNDTKKFKANTLASSTARGSSAPKANNRKDESGKNQTLKGTTPLRKVPSPIKSALKKTHTSEAKPHSHSRPSAANGAYLSMTTAENTRLNAQLTGDELGRKPSIIRTMRRPQSMNHIPKATNKQTTPVRNSVMNGNQAPKLVDQSTSAAAFASTKSAKGHMRREEQVKKQVNNKLSTEKNADSYLYPREPPQRKSSFEKLRPADTNLGFKNLSLRGDFVDTNNQTNAISQENQISLTNPISIMAEDGWHSRFQDSDSDMEENDHSHQELSRDASPNHKSKGNRFSQLFKSISHPRDIDEYEDEYDLYPPGSHPVNRRPSGLSEGTPTKIQKPFNSSGLRDGNSPTRQTKAPPINNHKFPTSMPGRESHFSSTESHESDEKKKNNLGKKLKKLFGRKKI</sequence>
<feature type="compositionally biased region" description="Basic and acidic residues" evidence="2">
    <location>
        <begin position="836"/>
        <end position="853"/>
    </location>
</feature>
<feature type="compositionally biased region" description="Basic residues" evidence="2">
    <location>
        <begin position="854"/>
        <end position="869"/>
    </location>
</feature>
<feature type="compositionally biased region" description="Low complexity" evidence="2">
    <location>
        <begin position="16"/>
        <end position="30"/>
    </location>
</feature>
<protein>
    <recommendedName>
        <fullName evidence="5">Eisosome protein SEG1</fullName>
    </recommendedName>
</protein>
<evidence type="ECO:0000256" key="2">
    <source>
        <dbReference type="SAM" id="MobiDB-lite"/>
    </source>
</evidence>
<feature type="region of interest" description="Disordered" evidence="2">
    <location>
        <begin position="722"/>
        <end position="753"/>
    </location>
</feature>
<dbReference type="InParanoid" id="G0V789"/>
<dbReference type="AlphaFoldDB" id="G0V789"/>
<dbReference type="eggNOG" id="ENOG502S0GH">
    <property type="taxonomic scope" value="Eukaryota"/>
</dbReference>
<accession>G0V789</accession>
<feature type="compositionally biased region" description="Basic and acidic residues" evidence="2">
    <location>
        <begin position="466"/>
        <end position="477"/>
    </location>
</feature>
<gene>
    <name evidence="3" type="primary">NCAS0A07790</name>
    <name evidence="3" type="ordered locus">NCAS_0A07790</name>
</gene>
<dbReference type="Proteomes" id="UP000001640">
    <property type="component" value="Chromosome 1"/>
</dbReference>
<dbReference type="HOGENOM" id="CLU_018639_0_0_1"/>
<dbReference type="EMBL" id="HE576752">
    <property type="protein sequence ID" value="CCC67337.1"/>
    <property type="molecule type" value="Genomic_DNA"/>
</dbReference>
<feature type="compositionally biased region" description="Basic and acidic residues" evidence="2">
    <location>
        <begin position="733"/>
        <end position="746"/>
    </location>
</feature>
<name>G0V789_NAUCA</name>
<keyword evidence="1" id="KW-0175">Coiled coil</keyword>
<feature type="compositionally biased region" description="Basic and acidic residues" evidence="2">
    <location>
        <begin position="345"/>
        <end position="364"/>
    </location>
</feature>